<dbReference type="InterPro" id="IPR003010">
    <property type="entry name" value="C-N_Hydrolase"/>
</dbReference>
<dbReference type="Pfam" id="PF00795">
    <property type="entry name" value="CN_hydrolase"/>
    <property type="match status" value="1"/>
</dbReference>
<evidence type="ECO:0000313" key="4">
    <source>
        <dbReference type="Proteomes" id="UP000000641"/>
    </source>
</evidence>
<dbReference type="InterPro" id="IPR050345">
    <property type="entry name" value="Aliph_Amidase/BUP"/>
</dbReference>
<dbReference type="GO" id="GO:0016811">
    <property type="term" value="F:hydrolase activity, acting on carbon-nitrogen (but not peptide) bonds, in linear amides"/>
    <property type="evidence" value="ECO:0007669"/>
    <property type="project" value="UniProtKB-ARBA"/>
</dbReference>
<dbReference type="InterPro" id="IPR036526">
    <property type="entry name" value="C-N_Hydrolase_sf"/>
</dbReference>
<dbReference type="SUPFAM" id="SSF56317">
    <property type="entry name" value="Carbon-nitrogen hydrolase"/>
    <property type="match status" value="1"/>
</dbReference>
<dbReference type="Gene3D" id="3.60.110.10">
    <property type="entry name" value="Carbon-nitrogen hydrolase"/>
    <property type="match status" value="1"/>
</dbReference>
<dbReference type="CDD" id="cd07586">
    <property type="entry name" value="nitrilase_8"/>
    <property type="match status" value="1"/>
</dbReference>
<evidence type="ECO:0000256" key="1">
    <source>
        <dbReference type="ARBA" id="ARBA00022801"/>
    </source>
</evidence>
<proteinExistence type="predicted"/>
<protein>
    <submittedName>
        <fullName evidence="3">Nitrilase/cyanide hydratase and apolipoprotein N-acyltransferase</fullName>
    </submittedName>
</protein>
<evidence type="ECO:0000313" key="3">
    <source>
        <dbReference type="EMBL" id="ABL78842.1"/>
    </source>
</evidence>
<name>A1S062_THEPD</name>
<dbReference type="Proteomes" id="UP000000641">
    <property type="component" value="Chromosome"/>
</dbReference>
<evidence type="ECO:0000259" key="2">
    <source>
        <dbReference type="PROSITE" id="PS50263"/>
    </source>
</evidence>
<dbReference type="PANTHER" id="PTHR43674">
    <property type="entry name" value="NITRILASE C965.09-RELATED"/>
    <property type="match status" value="1"/>
</dbReference>
<keyword evidence="4" id="KW-1185">Reference proteome</keyword>
<dbReference type="PROSITE" id="PS50263">
    <property type="entry name" value="CN_HYDROLASE"/>
    <property type="match status" value="1"/>
</dbReference>
<dbReference type="GeneID" id="4601154"/>
<keyword evidence="1" id="KW-0378">Hydrolase</keyword>
<feature type="domain" description="CN hydrolase" evidence="2">
    <location>
        <begin position="5"/>
        <end position="252"/>
    </location>
</feature>
<dbReference type="AlphaFoldDB" id="A1S062"/>
<dbReference type="eggNOG" id="arCOG00062">
    <property type="taxonomic scope" value="Archaea"/>
</dbReference>
<organism evidence="3 4">
    <name type="scientific">Thermofilum pendens (strain DSM 2475 / Hrk 5)</name>
    <dbReference type="NCBI Taxonomy" id="368408"/>
    <lineage>
        <taxon>Archaea</taxon>
        <taxon>Thermoproteota</taxon>
        <taxon>Thermoprotei</taxon>
        <taxon>Thermofilales</taxon>
        <taxon>Thermofilaceae</taxon>
        <taxon>Thermofilum</taxon>
    </lineage>
</organism>
<dbReference type="KEGG" id="tpe:Tpen_1445"/>
<dbReference type="PANTHER" id="PTHR43674:SF2">
    <property type="entry name" value="BETA-UREIDOPROPIONASE"/>
    <property type="match status" value="1"/>
</dbReference>
<gene>
    <name evidence="3" type="ordered locus">Tpen_1445</name>
</gene>
<dbReference type="RefSeq" id="WP_011753107.1">
    <property type="nucleotide sequence ID" value="NC_008698.1"/>
</dbReference>
<dbReference type="STRING" id="368408.Tpen_1445"/>
<sequence>MRDRLRVGVAQIHSLLGDVRRNLEKHLEYVERARELGVEVLAFPELSLTGYLLRDLAYEVSDAAREALGEIAEASRGLCVLVGLVHEPRAGIYENSVAVVRDGSVAGVVSKLYLPDYGLFEESRYFREGSCSREGVFECGGWRVAPIICEDAWHPEPAELAARRGADVVFIHASSPIRGLYGSGEANIERVWEAIAVTRAVENACYVVFANRVGPEDEEYFWGGSMVVAPDGEVVARAKKMEEELLVADLDLYRLRASRRFSSFKRHRRDIHVVLGELD</sequence>
<accession>A1S062</accession>
<reference evidence="4" key="1">
    <citation type="journal article" date="2008" name="J. Bacteriol.">
        <title>Genome sequence of Thermofilum pendens reveals an exceptional loss of biosynthetic pathways without genome reduction.</title>
        <authorList>
            <person name="Anderson I."/>
            <person name="Rodriguez J."/>
            <person name="Susanti D."/>
            <person name="Porat I."/>
            <person name="Reich C."/>
            <person name="Ulrich L.E."/>
            <person name="Elkins J.G."/>
            <person name="Mavromatis K."/>
            <person name="Lykidis A."/>
            <person name="Kim E."/>
            <person name="Thompson L.S."/>
            <person name="Nolan M."/>
            <person name="Land M."/>
            <person name="Copeland A."/>
            <person name="Lapidus A."/>
            <person name="Lucas S."/>
            <person name="Detter C."/>
            <person name="Zhulin I.B."/>
            <person name="Olsen G.J."/>
            <person name="Whitman W."/>
            <person name="Mukhopadhyay B."/>
            <person name="Bristow J."/>
            <person name="Kyrpides N."/>
        </authorList>
    </citation>
    <scope>NUCLEOTIDE SEQUENCE [LARGE SCALE GENOMIC DNA]</scope>
    <source>
        <strain evidence="4">DSM 2475 / Hrk 5</strain>
    </source>
</reference>
<dbReference type="EMBL" id="CP000505">
    <property type="protein sequence ID" value="ABL78842.1"/>
    <property type="molecule type" value="Genomic_DNA"/>
</dbReference>
<dbReference type="OrthoDB" id="24069at2157"/>
<dbReference type="HOGENOM" id="CLU_030130_3_6_2"/>
<dbReference type="EnsemblBacteria" id="ABL78842">
    <property type="protein sequence ID" value="ABL78842"/>
    <property type="gene ID" value="Tpen_1445"/>
</dbReference>